<evidence type="ECO:0000256" key="2">
    <source>
        <dbReference type="SAM" id="MobiDB-lite"/>
    </source>
</evidence>
<dbReference type="CDD" id="cd22191">
    <property type="entry name" value="DPBB_RlpA_EXP_N-like"/>
    <property type="match status" value="1"/>
</dbReference>
<dbReference type="SUPFAM" id="SSF50685">
    <property type="entry name" value="Barwin-like endoglucanases"/>
    <property type="match status" value="1"/>
</dbReference>
<dbReference type="OrthoDB" id="623670at2759"/>
<dbReference type="STRING" id="544711.F0UTC5"/>
<dbReference type="PANTHER" id="PTHR31836">
    <property type="match status" value="1"/>
</dbReference>
<keyword evidence="1" id="KW-0732">Signal</keyword>
<dbReference type="Proteomes" id="UP000008142">
    <property type="component" value="Unassembled WGS sequence"/>
</dbReference>
<name>F0UTC5_AJEC8</name>
<dbReference type="HOGENOM" id="CLU_047639_1_2_1"/>
<dbReference type="EMBL" id="DS990642">
    <property type="protein sequence ID" value="EGC49152.1"/>
    <property type="molecule type" value="Genomic_DNA"/>
</dbReference>
<dbReference type="AlphaFoldDB" id="F0UTC5"/>
<organism evidence="7">
    <name type="scientific">Ajellomyces capsulatus (strain H88)</name>
    <name type="common">Darling's disease fungus</name>
    <name type="synonym">Histoplasma capsulatum</name>
    <dbReference type="NCBI Taxonomy" id="544711"/>
    <lineage>
        <taxon>Eukaryota</taxon>
        <taxon>Fungi</taxon>
        <taxon>Dikarya</taxon>
        <taxon>Ascomycota</taxon>
        <taxon>Pezizomycotina</taxon>
        <taxon>Eurotiomycetes</taxon>
        <taxon>Eurotiomycetidae</taxon>
        <taxon>Onygenales</taxon>
        <taxon>Ajellomycetaceae</taxon>
        <taxon>Histoplasma</taxon>
    </lineage>
</organism>
<protein>
    <submittedName>
        <fullName evidence="5">Riboflavin aldehyde-forming enzyme</fullName>
    </submittedName>
</protein>
<feature type="region of interest" description="Disordered" evidence="2">
    <location>
        <begin position="119"/>
        <end position="140"/>
    </location>
</feature>
<dbReference type="InterPro" id="IPR036908">
    <property type="entry name" value="RlpA-like_sf"/>
</dbReference>
<evidence type="ECO:0000256" key="3">
    <source>
        <dbReference type="SAM" id="Phobius"/>
    </source>
</evidence>
<feature type="domain" description="RlpA-like protein double-psi beta-barrel" evidence="4">
    <location>
        <begin position="258"/>
        <end position="308"/>
    </location>
</feature>
<reference evidence="6" key="2">
    <citation type="submission" date="2021-01" db="EMBL/GenBank/DDBJ databases">
        <title>Chromosome-level genome assembly of a human fungal pathogen reveals clustering of transcriptionally co-regulated genes.</title>
        <authorList>
            <person name="Voorhies M."/>
            <person name="Cohen S."/>
            <person name="Shea T.P."/>
            <person name="Petrus S."/>
            <person name="Munoz J.F."/>
            <person name="Poplawski S."/>
            <person name="Goldman W.E."/>
            <person name="Michael T."/>
            <person name="Cuomo C.A."/>
            <person name="Sil A."/>
            <person name="Beyhan S."/>
        </authorList>
    </citation>
    <scope>NUCLEOTIDE SEQUENCE</scope>
    <source>
        <strain evidence="6">H88</strain>
    </source>
</reference>
<evidence type="ECO:0000313" key="6">
    <source>
        <dbReference type="EMBL" id="QSS54746.1"/>
    </source>
</evidence>
<dbReference type="EMBL" id="CP069104">
    <property type="protein sequence ID" value="QSS54746.1"/>
    <property type="molecule type" value="Genomic_DNA"/>
</dbReference>
<dbReference type="InterPro" id="IPR051477">
    <property type="entry name" value="Expansin_CellWall"/>
</dbReference>
<dbReference type="Pfam" id="PF03330">
    <property type="entry name" value="DPBB_1"/>
    <property type="match status" value="1"/>
</dbReference>
<feature type="compositionally biased region" description="Pro residues" evidence="2">
    <location>
        <begin position="127"/>
        <end position="136"/>
    </location>
</feature>
<dbReference type="VEuPathDB" id="FungiDB:I7I53_02398"/>
<dbReference type="Gene3D" id="2.40.40.10">
    <property type="entry name" value="RlpA-like domain"/>
    <property type="match status" value="1"/>
</dbReference>
<evidence type="ECO:0000256" key="1">
    <source>
        <dbReference type="ARBA" id="ARBA00022729"/>
    </source>
</evidence>
<proteinExistence type="predicted"/>
<evidence type="ECO:0000313" key="7">
    <source>
        <dbReference type="Proteomes" id="UP000008142"/>
    </source>
</evidence>
<dbReference type="PANTHER" id="PTHR31836:SF27">
    <property type="entry name" value="RLPA-LIKE PROTEIN DOUBLE-PSI BETA-BARREL DOMAIN-CONTAINING PROTEIN"/>
    <property type="match status" value="1"/>
</dbReference>
<accession>F0UTC5</accession>
<feature type="transmembrane region" description="Helical" evidence="3">
    <location>
        <begin position="161"/>
        <end position="183"/>
    </location>
</feature>
<feature type="region of interest" description="Disordered" evidence="2">
    <location>
        <begin position="16"/>
        <end position="37"/>
    </location>
</feature>
<dbReference type="InterPro" id="IPR009009">
    <property type="entry name" value="RlpA-like_DPBB"/>
</dbReference>
<keyword evidence="3" id="KW-0472">Membrane</keyword>
<gene>
    <name evidence="5" type="ORF">HCEG_08367</name>
    <name evidence="6" type="ORF">I7I53_02398</name>
</gene>
<dbReference type="Proteomes" id="UP000663419">
    <property type="component" value="Chromosome 3"/>
</dbReference>
<keyword evidence="3" id="KW-1133">Transmembrane helix</keyword>
<evidence type="ECO:0000259" key="4">
    <source>
        <dbReference type="Pfam" id="PF03330"/>
    </source>
</evidence>
<dbReference type="OMA" id="RCVGCQP"/>
<reference evidence="7" key="1">
    <citation type="submission" date="2008-07" db="EMBL/GenBank/DDBJ databases">
        <title>Annotation of Ajellomyces capsulatus strain H88.</title>
        <authorList>
            <person name="Champion M."/>
            <person name="Cuomo C."/>
            <person name="Ma L.-J."/>
            <person name="Henn M.R."/>
            <person name="Sil A."/>
            <person name="Goldman B."/>
            <person name="Young S.K."/>
            <person name="Kodira C.D."/>
            <person name="Zeng Q."/>
            <person name="Koehrsen M."/>
            <person name="Alvarado L."/>
            <person name="Berlin A."/>
            <person name="Borenstein D."/>
            <person name="Chen Z."/>
            <person name="Engels R."/>
            <person name="Freedman E."/>
            <person name="Gellesch M."/>
            <person name="Goldberg J."/>
            <person name="Griggs A."/>
            <person name="Gujja S."/>
            <person name="Heiman D."/>
            <person name="Hepburn T."/>
            <person name="Howarth C."/>
            <person name="Jen D."/>
            <person name="Larson L."/>
            <person name="Lewis B."/>
            <person name="Mehta T."/>
            <person name="Park D."/>
            <person name="Pearson M."/>
            <person name="Roberts A."/>
            <person name="Saif S."/>
            <person name="Shea T."/>
            <person name="Shenoy N."/>
            <person name="Sisk P."/>
            <person name="Stolte C."/>
            <person name="Sykes S."/>
            <person name="Walk T."/>
            <person name="White J."/>
            <person name="Yandava C."/>
            <person name="Klein B."/>
            <person name="McEwen J.G."/>
            <person name="Puccia R."/>
            <person name="Goldman G.H."/>
            <person name="Felipe M.S."/>
            <person name="Nino-Vega G."/>
            <person name="San-Blas G."/>
            <person name="Taylor J."/>
            <person name="Mendoza L."/>
            <person name="Galagan J."/>
            <person name="Nusbaum C."/>
            <person name="Birren B."/>
        </authorList>
    </citation>
    <scope>NUCLEOTIDE SEQUENCE [LARGE SCALE GENOMIC DNA]</scope>
    <source>
        <strain evidence="7">H88</strain>
    </source>
</reference>
<keyword evidence="3" id="KW-0812">Transmembrane</keyword>
<sequence>MAQSIKTVSSLTRTVSSTSVRSISNDETVSPHPLRAAPVLPQSESTSIKHIKAGSCVQVSVSEIPKRKPVLIPPNPTTTIITAAPYHDSPFAEKGAGATSTNSPWRSFTSKFKRPFMKSTSVAASPSRPPTPPTPPVTTAAQTNDLKAKLPFQSNKKKQRVFLIVGGVVLLHLILVIGLTVGLSGRNKSSNINHHSSVDLPLPNNHGGPYTGDLTYYDPGLGACGIESSAGEPVCAVSHYLYDAVSVGPNPNANPLCGKKLRLRRAGRSVDVTVVDRCVGCQPNDIDVSLSVFTQLALEEQGRVDVQWAWLEDTPLPRTAPRTPG</sequence>
<evidence type="ECO:0000313" key="5">
    <source>
        <dbReference type="EMBL" id="EGC49152.1"/>
    </source>
</evidence>